<evidence type="ECO:0000313" key="2">
    <source>
        <dbReference type="EMBL" id="KAJ8983286.1"/>
    </source>
</evidence>
<proteinExistence type="predicted"/>
<dbReference type="Proteomes" id="UP001162164">
    <property type="component" value="Unassembled WGS sequence"/>
</dbReference>
<keyword evidence="1" id="KW-1133">Transmembrane helix</keyword>
<evidence type="ECO:0000313" key="3">
    <source>
        <dbReference type="Proteomes" id="UP001162164"/>
    </source>
</evidence>
<dbReference type="EMBL" id="JAPWTJ010000082">
    <property type="protein sequence ID" value="KAJ8983286.1"/>
    <property type="molecule type" value="Genomic_DNA"/>
</dbReference>
<keyword evidence="1" id="KW-0812">Transmembrane</keyword>
<organism evidence="2 3">
    <name type="scientific">Molorchus minor</name>
    <dbReference type="NCBI Taxonomy" id="1323400"/>
    <lineage>
        <taxon>Eukaryota</taxon>
        <taxon>Metazoa</taxon>
        <taxon>Ecdysozoa</taxon>
        <taxon>Arthropoda</taxon>
        <taxon>Hexapoda</taxon>
        <taxon>Insecta</taxon>
        <taxon>Pterygota</taxon>
        <taxon>Neoptera</taxon>
        <taxon>Endopterygota</taxon>
        <taxon>Coleoptera</taxon>
        <taxon>Polyphaga</taxon>
        <taxon>Cucujiformia</taxon>
        <taxon>Chrysomeloidea</taxon>
        <taxon>Cerambycidae</taxon>
        <taxon>Lamiinae</taxon>
        <taxon>Monochamini</taxon>
        <taxon>Molorchus</taxon>
    </lineage>
</organism>
<feature type="transmembrane region" description="Helical" evidence="1">
    <location>
        <begin position="21"/>
        <end position="41"/>
    </location>
</feature>
<accession>A0ABQ9JY54</accession>
<name>A0ABQ9JY54_9CUCU</name>
<sequence length="77" mass="9035">MDFLFFEIIKIFHTESFNIPYGLGLLHSTGSVFFTINWFYLCIAQLRICCSDSIQRLNFNGVNTQLEEYCHSDEKQS</sequence>
<gene>
    <name evidence="2" type="ORF">NQ317_010536</name>
</gene>
<keyword evidence="3" id="KW-1185">Reference proteome</keyword>
<protein>
    <submittedName>
        <fullName evidence="2">Uncharacterized protein</fullName>
    </submittedName>
</protein>
<reference evidence="2" key="1">
    <citation type="journal article" date="2023" name="Insect Mol. Biol.">
        <title>Genome sequencing provides insights into the evolution of gene families encoding plant cell wall-degrading enzymes in longhorned beetles.</title>
        <authorList>
            <person name="Shin N.R."/>
            <person name="Okamura Y."/>
            <person name="Kirsch R."/>
            <person name="Pauchet Y."/>
        </authorList>
    </citation>
    <scope>NUCLEOTIDE SEQUENCE</scope>
    <source>
        <strain evidence="2">MMC_N1</strain>
    </source>
</reference>
<evidence type="ECO:0000256" key="1">
    <source>
        <dbReference type="SAM" id="Phobius"/>
    </source>
</evidence>
<comment type="caution">
    <text evidence="2">The sequence shown here is derived from an EMBL/GenBank/DDBJ whole genome shotgun (WGS) entry which is preliminary data.</text>
</comment>
<keyword evidence="1" id="KW-0472">Membrane</keyword>